<dbReference type="AlphaFoldDB" id="A0A067P5G6"/>
<evidence type="ECO:0000256" key="3">
    <source>
        <dbReference type="SAM" id="SignalP"/>
    </source>
</evidence>
<keyword evidence="3" id="KW-0732">Signal</keyword>
<keyword evidence="2" id="KW-1133">Transmembrane helix</keyword>
<evidence type="ECO:0000256" key="2">
    <source>
        <dbReference type="SAM" id="Phobius"/>
    </source>
</evidence>
<sequence>MSQLLWSLTLALTTIFLSLSAVLAGNTTCASNQLDWYTSVVGETPCMTYQRLRQICNPQYQVPSFRPLTPGDNCDDQLKDCCCNSIAWALSMLCMNCQQDLPGGSPSGIDAGVTAYALYRTQTDGSFCSPNTNQSLPTNIQAAVCNENIKLDNFLYSLFWTDGSCVYTEDTGNSDHIANNNNTFTHCPNEIVSSTHPPTSNSTSTSAPSRTSSSPPTLGASSSASQSPVPPSNTGPIVGGVVGGLVGLIALISVGVLVWYRRRRRRGIGEIDLSQEYTSPTTHDASGFYGQMTVTPFTLPASAATSTSHIPPKGPSVLSQGGHQYTTSYSNNSLYPSIPGHSSSHSSGSLLSSPAPTTEAAERHEDGGPVPQLARSNSGRLPPAYQPAWDAAQQPGSSRPPFKTRNP</sequence>
<name>A0A067P5G6_9AGAM</name>
<evidence type="ECO:0000256" key="1">
    <source>
        <dbReference type="SAM" id="MobiDB-lite"/>
    </source>
</evidence>
<dbReference type="Proteomes" id="UP000027265">
    <property type="component" value="Unassembled WGS sequence"/>
</dbReference>
<protein>
    <recommendedName>
        <fullName evidence="6">Mid2 domain-containing protein</fullName>
    </recommendedName>
</protein>
<feature type="region of interest" description="Disordered" evidence="1">
    <location>
        <begin position="188"/>
        <end position="231"/>
    </location>
</feature>
<dbReference type="InParanoid" id="A0A067P5G6"/>
<keyword evidence="2" id="KW-0472">Membrane</keyword>
<feature type="compositionally biased region" description="Low complexity" evidence="1">
    <location>
        <begin position="340"/>
        <end position="353"/>
    </location>
</feature>
<keyword evidence="5" id="KW-1185">Reference proteome</keyword>
<evidence type="ECO:0000313" key="4">
    <source>
        <dbReference type="EMBL" id="KDQ49994.1"/>
    </source>
</evidence>
<evidence type="ECO:0000313" key="5">
    <source>
        <dbReference type="Proteomes" id="UP000027265"/>
    </source>
</evidence>
<feature type="chain" id="PRO_5001646410" description="Mid2 domain-containing protein" evidence="3">
    <location>
        <begin position="25"/>
        <end position="407"/>
    </location>
</feature>
<feature type="compositionally biased region" description="Low complexity" evidence="1">
    <location>
        <begin position="193"/>
        <end position="227"/>
    </location>
</feature>
<dbReference type="EMBL" id="KL197768">
    <property type="protein sequence ID" value="KDQ49994.1"/>
    <property type="molecule type" value="Genomic_DNA"/>
</dbReference>
<reference evidence="5" key="1">
    <citation type="journal article" date="2014" name="Proc. Natl. Acad. Sci. U.S.A.">
        <title>Extensive sampling of basidiomycete genomes demonstrates inadequacy of the white-rot/brown-rot paradigm for wood decay fungi.</title>
        <authorList>
            <person name="Riley R."/>
            <person name="Salamov A.A."/>
            <person name="Brown D.W."/>
            <person name="Nagy L.G."/>
            <person name="Floudas D."/>
            <person name="Held B.W."/>
            <person name="Levasseur A."/>
            <person name="Lombard V."/>
            <person name="Morin E."/>
            <person name="Otillar R."/>
            <person name="Lindquist E.A."/>
            <person name="Sun H."/>
            <person name="LaButti K.M."/>
            <person name="Schmutz J."/>
            <person name="Jabbour D."/>
            <person name="Luo H."/>
            <person name="Baker S.E."/>
            <person name="Pisabarro A.G."/>
            <person name="Walton J.D."/>
            <person name="Blanchette R.A."/>
            <person name="Henrissat B."/>
            <person name="Martin F."/>
            <person name="Cullen D."/>
            <person name="Hibbett D.S."/>
            <person name="Grigoriev I.V."/>
        </authorList>
    </citation>
    <scope>NUCLEOTIDE SEQUENCE [LARGE SCALE GENOMIC DNA]</scope>
    <source>
        <strain evidence="5">MUCL 33604</strain>
    </source>
</reference>
<gene>
    <name evidence="4" type="ORF">JAAARDRAFT_63400</name>
</gene>
<dbReference type="OrthoDB" id="2757214at2759"/>
<feature type="signal peptide" evidence="3">
    <location>
        <begin position="1"/>
        <end position="24"/>
    </location>
</feature>
<evidence type="ECO:0008006" key="6">
    <source>
        <dbReference type="Google" id="ProtNLM"/>
    </source>
</evidence>
<dbReference type="STRING" id="933084.A0A067P5G6"/>
<feature type="compositionally biased region" description="Polar residues" evidence="1">
    <location>
        <begin position="317"/>
        <end position="335"/>
    </location>
</feature>
<feature type="transmembrane region" description="Helical" evidence="2">
    <location>
        <begin position="237"/>
        <end position="260"/>
    </location>
</feature>
<feature type="region of interest" description="Disordered" evidence="1">
    <location>
        <begin position="304"/>
        <end position="407"/>
    </location>
</feature>
<accession>A0A067P5G6</accession>
<organism evidence="4 5">
    <name type="scientific">Jaapia argillacea MUCL 33604</name>
    <dbReference type="NCBI Taxonomy" id="933084"/>
    <lineage>
        <taxon>Eukaryota</taxon>
        <taxon>Fungi</taxon>
        <taxon>Dikarya</taxon>
        <taxon>Basidiomycota</taxon>
        <taxon>Agaricomycotina</taxon>
        <taxon>Agaricomycetes</taxon>
        <taxon>Agaricomycetidae</taxon>
        <taxon>Jaapiales</taxon>
        <taxon>Jaapiaceae</taxon>
        <taxon>Jaapia</taxon>
    </lineage>
</organism>
<keyword evidence="2" id="KW-0812">Transmembrane</keyword>
<proteinExistence type="predicted"/>
<dbReference type="HOGENOM" id="CLU_056404_0_0_1"/>